<accession>A0A0A9F7W3</accession>
<organism evidence="2">
    <name type="scientific">Arundo donax</name>
    <name type="common">Giant reed</name>
    <name type="synonym">Donax arundinaceus</name>
    <dbReference type="NCBI Taxonomy" id="35708"/>
    <lineage>
        <taxon>Eukaryota</taxon>
        <taxon>Viridiplantae</taxon>
        <taxon>Streptophyta</taxon>
        <taxon>Embryophyta</taxon>
        <taxon>Tracheophyta</taxon>
        <taxon>Spermatophyta</taxon>
        <taxon>Magnoliopsida</taxon>
        <taxon>Liliopsida</taxon>
        <taxon>Poales</taxon>
        <taxon>Poaceae</taxon>
        <taxon>PACMAD clade</taxon>
        <taxon>Arundinoideae</taxon>
        <taxon>Arundineae</taxon>
        <taxon>Arundo</taxon>
    </lineage>
</organism>
<reference evidence="2" key="2">
    <citation type="journal article" date="2015" name="Data Brief">
        <title>Shoot transcriptome of the giant reed, Arundo donax.</title>
        <authorList>
            <person name="Barrero R.A."/>
            <person name="Guerrero F.D."/>
            <person name="Moolhuijzen P."/>
            <person name="Goolsby J.A."/>
            <person name="Tidwell J."/>
            <person name="Bellgard S.E."/>
            <person name="Bellgard M.I."/>
        </authorList>
    </citation>
    <scope>NUCLEOTIDE SEQUENCE</scope>
    <source>
        <tissue evidence="2">Shoot tissue taken approximately 20 cm above the soil surface</tissue>
    </source>
</reference>
<keyword evidence="1" id="KW-0812">Transmembrane</keyword>
<dbReference type="AlphaFoldDB" id="A0A0A9F7W3"/>
<feature type="transmembrane region" description="Helical" evidence="1">
    <location>
        <begin position="23"/>
        <end position="50"/>
    </location>
</feature>
<reference evidence="2" key="1">
    <citation type="submission" date="2014-09" db="EMBL/GenBank/DDBJ databases">
        <authorList>
            <person name="Magalhaes I.L.F."/>
            <person name="Oliveira U."/>
            <person name="Santos F.R."/>
            <person name="Vidigal T.H.D.A."/>
            <person name="Brescovit A.D."/>
            <person name="Santos A.J."/>
        </authorList>
    </citation>
    <scope>NUCLEOTIDE SEQUENCE</scope>
    <source>
        <tissue evidence="2">Shoot tissue taken approximately 20 cm above the soil surface</tissue>
    </source>
</reference>
<evidence type="ECO:0000256" key="1">
    <source>
        <dbReference type="SAM" id="Phobius"/>
    </source>
</evidence>
<keyword evidence="1" id="KW-0472">Membrane</keyword>
<protein>
    <submittedName>
        <fullName evidence="2">Uncharacterized protein</fullName>
    </submittedName>
</protein>
<proteinExistence type="predicted"/>
<name>A0A0A9F7W3_ARUDO</name>
<dbReference type="EMBL" id="GBRH01193533">
    <property type="protein sequence ID" value="JAE04363.1"/>
    <property type="molecule type" value="Transcribed_RNA"/>
</dbReference>
<evidence type="ECO:0000313" key="2">
    <source>
        <dbReference type="EMBL" id="JAE04363.1"/>
    </source>
</evidence>
<sequence length="55" mass="5896">METAAPLKSEIGEGRRRLLFSEAVAAMASLLCLSVFTSLSLSLSLSLLCLQLQLL</sequence>
<keyword evidence="1" id="KW-1133">Transmembrane helix</keyword>